<evidence type="ECO:0000256" key="1">
    <source>
        <dbReference type="SAM" id="SignalP"/>
    </source>
</evidence>
<proteinExistence type="predicted"/>
<feature type="signal peptide" evidence="1">
    <location>
        <begin position="1"/>
        <end position="17"/>
    </location>
</feature>
<reference evidence="2 3" key="1">
    <citation type="journal article" date="2010" name="Nature">
        <title>The Ectocarpus genome and the independent evolution of multicellularity in brown algae.</title>
        <authorList>
            <person name="Cock J.M."/>
            <person name="Sterck L."/>
            <person name="Rouze P."/>
            <person name="Scornet D."/>
            <person name="Allen A.E."/>
            <person name="Amoutzias G."/>
            <person name="Anthouard V."/>
            <person name="Artiguenave F."/>
            <person name="Aury J.M."/>
            <person name="Badger J.H."/>
            <person name="Beszteri B."/>
            <person name="Billiau K."/>
            <person name="Bonnet E."/>
            <person name="Bothwell J.H."/>
            <person name="Bowler C."/>
            <person name="Boyen C."/>
            <person name="Brownlee C."/>
            <person name="Carrano C.J."/>
            <person name="Charrier B."/>
            <person name="Cho G.Y."/>
            <person name="Coelho S.M."/>
            <person name="Collen J."/>
            <person name="Corre E."/>
            <person name="Da Silva C."/>
            <person name="Delage L."/>
            <person name="Delaroque N."/>
            <person name="Dittami S.M."/>
            <person name="Doulbeau S."/>
            <person name="Elias M."/>
            <person name="Farnham G."/>
            <person name="Gachon C.M."/>
            <person name="Gschloessl B."/>
            <person name="Heesch S."/>
            <person name="Jabbari K."/>
            <person name="Jubin C."/>
            <person name="Kawai H."/>
            <person name="Kimura K."/>
            <person name="Kloareg B."/>
            <person name="Kupper F.C."/>
            <person name="Lang D."/>
            <person name="Le Bail A."/>
            <person name="Leblanc C."/>
            <person name="Lerouge P."/>
            <person name="Lohr M."/>
            <person name="Lopez P.J."/>
            <person name="Martens C."/>
            <person name="Maumus F."/>
            <person name="Michel G."/>
            <person name="Miranda-Saavedra D."/>
            <person name="Morales J."/>
            <person name="Moreau H."/>
            <person name="Motomura T."/>
            <person name="Nagasato C."/>
            <person name="Napoli C.A."/>
            <person name="Nelson D.R."/>
            <person name="Nyvall-Collen P."/>
            <person name="Peters A.F."/>
            <person name="Pommier C."/>
            <person name="Potin P."/>
            <person name="Poulain J."/>
            <person name="Quesneville H."/>
            <person name="Read B."/>
            <person name="Rensing S.A."/>
            <person name="Ritter A."/>
            <person name="Rousvoal S."/>
            <person name="Samanta M."/>
            <person name="Samson G."/>
            <person name="Schroeder D.C."/>
            <person name="Segurens B."/>
            <person name="Strittmatter M."/>
            <person name="Tonon T."/>
            <person name="Tregear J.W."/>
            <person name="Valentin K."/>
            <person name="von Dassow P."/>
            <person name="Yamagishi T."/>
            <person name="Van de Peer Y."/>
            <person name="Wincker P."/>
        </authorList>
    </citation>
    <scope>NUCLEOTIDE SEQUENCE [LARGE SCALE GENOMIC DNA]</scope>
    <source>
        <strain evidence="3">Ec32 / CCAP1310/4</strain>
    </source>
</reference>
<keyword evidence="3" id="KW-1185">Reference proteome</keyword>
<evidence type="ECO:0000313" key="2">
    <source>
        <dbReference type="EMBL" id="CBN74429.1"/>
    </source>
</evidence>
<keyword evidence="1" id="KW-0732">Signal</keyword>
<dbReference type="EMBL" id="FN648376">
    <property type="protein sequence ID" value="CBN74429.1"/>
    <property type="molecule type" value="Genomic_DNA"/>
</dbReference>
<protein>
    <submittedName>
        <fullName evidence="2">Uncharacterized protein</fullName>
    </submittedName>
</protein>
<dbReference type="InParanoid" id="D8LHZ8"/>
<dbReference type="AlphaFoldDB" id="D8LHZ8"/>
<feature type="chain" id="PRO_5003117232" evidence="1">
    <location>
        <begin position="18"/>
        <end position="75"/>
    </location>
</feature>
<name>D8LHZ8_ECTSI</name>
<accession>D8LHZ8</accession>
<organism evidence="2 3">
    <name type="scientific">Ectocarpus siliculosus</name>
    <name type="common">Brown alga</name>
    <name type="synonym">Conferva siliculosa</name>
    <dbReference type="NCBI Taxonomy" id="2880"/>
    <lineage>
        <taxon>Eukaryota</taxon>
        <taxon>Sar</taxon>
        <taxon>Stramenopiles</taxon>
        <taxon>Ochrophyta</taxon>
        <taxon>PX clade</taxon>
        <taxon>Phaeophyceae</taxon>
        <taxon>Ectocarpales</taxon>
        <taxon>Ectocarpaceae</taxon>
        <taxon>Ectocarpus</taxon>
    </lineage>
</organism>
<evidence type="ECO:0000313" key="3">
    <source>
        <dbReference type="Proteomes" id="UP000002630"/>
    </source>
</evidence>
<gene>
    <name evidence="2" type="ORF">Esi_0020_0162</name>
</gene>
<dbReference type="EMBL" id="FN649738">
    <property type="protein sequence ID" value="CBN74429.1"/>
    <property type="molecule type" value="Genomic_DNA"/>
</dbReference>
<dbReference type="Proteomes" id="UP000002630">
    <property type="component" value="Linkage Group LG13"/>
</dbReference>
<sequence>MVIWLLLASSFCGGTSLLACLSRDIFRWRNTVGPAGMAAILERLRHLESRAPLGSLQGVYLAKGLIVIGRRYERG</sequence>